<gene>
    <name evidence="2" type="ORF">Fcan01_11079</name>
</gene>
<feature type="non-terminal residue" evidence="2">
    <location>
        <position position="1"/>
    </location>
</feature>
<keyword evidence="1" id="KW-1133">Transmembrane helix</keyword>
<dbReference type="AlphaFoldDB" id="A0A226EA55"/>
<organism evidence="2 3">
    <name type="scientific">Folsomia candida</name>
    <name type="common">Springtail</name>
    <dbReference type="NCBI Taxonomy" id="158441"/>
    <lineage>
        <taxon>Eukaryota</taxon>
        <taxon>Metazoa</taxon>
        <taxon>Ecdysozoa</taxon>
        <taxon>Arthropoda</taxon>
        <taxon>Hexapoda</taxon>
        <taxon>Collembola</taxon>
        <taxon>Entomobryomorpha</taxon>
        <taxon>Isotomoidea</taxon>
        <taxon>Isotomidae</taxon>
        <taxon>Proisotominae</taxon>
        <taxon>Folsomia</taxon>
    </lineage>
</organism>
<protein>
    <submittedName>
        <fullName evidence="2">Uncharacterized protein</fullName>
    </submittedName>
</protein>
<name>A0A226EA55_FOLCA</name>
<proteinExistence type="predicted"/>
<keyword evidence="1" id="KW-0812">Transmembrane</keyword>
<feature type="transmembrane region" description="Helical" evidence="1">
    <location>
        <begin position="266"/>
        <end position="285"/>
    </location>
</feature>
<dbReference type="Proteomes" id="UP000198287">
    <property type="component" value="Unassembled WGS sequence"/>
</dbReference>
<evidence type="ECO:0000256" key="1">
    <source>
        <dbReference type="SAM" id="Phobius"/>
    </source>
</evidence>
<feature type="transmembrane region" description="Helical" evidence="1">
    <location>
        <begin position="489"/>
        <end position="509"/>
    </location>
</feature>
<sequence>ALIPSEFKDVVDLTVSVKGREIILIFIRLHKLAMYNNIVLNLRQHSSTLFANASPLLLLYYNETIQIVCYLCLYHDRLLPILPPVKNSGYLTRLHRNLNILNGRGNVGYLNSVTGFWIPPRQQVEMNPRVANCEKFIDFEPMCRPMMVFGKIFQDRMNITLTEINSCLSPPHAPLLICEKSLDRNVNFTSSDAFSGLAQPTMSLVYCVNQPKYQLPSWLFLFSPMDIWTWLSISLAALVFAFLGKSASFFLETFMFIVYKPIRVESWSKVAFVSLSILSFVSYGYEGYVTTDFTAPLLPYIHRRVRDARNAGIRLVIPDMIYFPLIENIFGDSYTRIMTLPFTPHDVVVTPEINPLTGGIFNPGWYSILSRQLGCVGIYETEVRHFKMAGLKLKCQSVSCYVIEEPFSTFTVHYYSYSLLGEAFRKFKLWEMEASLYNYWNDRMWHHKTRRLAKQQYKNNCGDNSVGNGTTTTIATGDNFQKMSIFSPFGISILYWMSFTLVSIAVLGVERYYTFYSRCEYNFAKRKNSVVSILGRKCVVIKFMGCSK</sequence>
<comment type="caution">
    <text evidence="2">The sequence shown here is derived from an EMBL/GenBank/DDBJ whole genome shotgun (WGS) entry which is preliminary data.</text>
</comment>
<reference evidence="2 3" key="1">
    <citation type="submission" date="2015-12" db="EMBL/GenBank/DDBJ databases">
        <title>The genome of Folsomia candida.</title>
        <authorList>
            <person name="Faddeeva A."/>
            <person name="Derks M.F."/>
            <person name="Anvar Y."/>
            <person name="Smit S."/>
            <person name="Van Straalen N."/>
            <person name="Roelofs D."/>
        </authorList>
    </citation>
    <scope>NUCLEOTIDE SEQUENCE [LARGE SCALE GENOMIC DNA]</scope>
    <source>
        <strain evidence="2 3">VU population</strain>
        <tissue evidence="2">Whole body</tissue>
    </source>
</reference>
<evidence type="ECO:0000313" key="3">
    <source>
        <dbReference type="Proteomes" id="UP000198287"/>
    </source>
</evidence>
<feature type="transmembrane region" description="Helical" evidence="1">
    <location>
        <begin position="227"/>
        <end position="259"/>
    </location>
</feature>
<evidence type="ECO:0000313" key="2">
    <source>
        <dbReference type="EMBL" id="OXA54425.1"/>
    </source>
</evidence>
<keyword evidence="1" id="KW-0472">Membrane</keyword>
<dbReference type="EMBL" id="LNIX01000005">
    <property type="protein sequence ID" value="OXA54425.1"/>
    <property type="molecule type" value="Genomic_DNA"/>
</dbReference>
<keyword evidence="3" id="KW-1185">Reference proteome</keyword>
<accession>A0A226EA55</accession>